<reference evidence="2" key="1">
    <citation type="journal article" date="2021" name="Nat. Commun.">
        <title>Genetic determinants of endophytism in the Arabidopsis root mycobiome.</title>
        <authorList>
            <person name="Mesny F."/>
            <person name="Miyauchi S."/>
            <person name="Thiergart T."/>
            <person name="Pickel B."/>
            <person name="Atanasova L."/>
            <person name="Karlsson M."/>
            <person name="Huettel B."/>
            <person name="Barry K.W."/>
            <person name="Haridas S."/>
            <person name="Chen C."/>
            <person name="Bauer D."/>
            <person name="Andreopoulos W."/>
            <person name="Pangilinan J."/>
            <person name="LaButti K."/>
            <person name="Riley R."/>
            <person name="Lipzen A."/>
            <person name="Clum A."/>
            <person name="Drula E."/>
            <person name="Henrissat B."/>
            <person name="Kohler A."/>
            <person name="Grigoriev I.V."/>
            <person name="Martin F.M."/>
            <person name="Hacquard S."/>
        </authorList>
    </citation>
    <scope>NUCLEOTIDE SEQUENCE</scope>
    <source>
        <strain evidence="2">MPI-SDFR-AT-0120</strain>
    </source>
</reference>
<feature type="compositionally biased region" description="Polar residues" evidence="1">
    <location>
        <begin position="217"/>
        <end position="239"/>
    </location>
</feature>
<organism evidence="2 3">
    <name type="scientific">Paraphoma chrysanthemicola</name>
    <dbReference type="NCBI Taxonomy" id="798071"/>
    <lineage>
        <taxon>Eukaryota</taxon>
        <taxon>Fungi</taxon>
        <taxon>Dikarya</taxon>
        <taxon>Ascomycota</taxon>
        <taxon>Pezizomycotina</taxon>
        <taxon>Dothideomycetes</taxon>
        <taxon>Pleosporomycetidae</taxon>
        <taxon>Pleosporales</taxon>
        <taxon>Pleosporineae</taxon>
        <taxon>Phaeosphaeriaceae</taxon>
        <taxon>Paraphoma</taxon>
    </lineage>
</organism>
<dbReference type="EMBL" id="JAGMVJ010000004">
    <property type="protein sequence ID" value="KAH7091683.1"/>
    <property type="molecule type" value="Genomic_DNA"/>
</dbReference>
<feature type="compositionally biased region" description="Basic and acidic residues" evidence="1">
    <location>
        <begin position="64"/>
        <end position="77"/>
    </location>
</feature>
<protein>
    <submittedName>
        <fullName evidence="2">Uncharacterized protein</fullName>
    </submittedName>
</protein>
<feature type="compositionally biased region" description="Basic and acidic residues" evidence="1">
    <location>
        <begin position="176"/>
        <end position="189"/>
    </location>
</feature>
<proteinExistence type="predicted"/>
<feature type="compositionally biased region" description="Basic residues" evidence="1">
    <location>
        <begin position="411"/>
        <end position="420"/>
    </location>
</feature>
<evidence type="ECO:0000256" key="1">
    <source>
        <dbReference type="SAM" id="MobiDB-lite"/>
    </source>
</evidence>
<dbReference type="AlphaFoldDB" id="A0A8K0W1J4"/>
<feature type="region of interest" description="Disordered" evidence="1">
    <location>
        <begin position="64"/>
        <end position="363"/>
    </location>
</feature>
<dbReference type="Proteomes" id="UP000813461">
    <property type="component" value="Unassembled WGS sequence"/>
</dbReference>
<accession>A0A8K0W1J4</accession>
<name>A0A8K0W1J4_9PLEO</name>
<evidence type="ECO:0000313" key="3">
    <source>
        <dbReference type="Proteomes" id="UP000813461"/>
    </source>
</evidence>
<feature type="compositionally biased region" description="Basic and acidic residues" evidence="1">
    <location>
        <begin position="123"/>
        <end position="155"/>
    </location>
</feature>
<gene>
    <name evidence="2" type="ORF">FB567DRAFT_589559</name>
</gene>
<evidence type="ECO:0000313" key="2">
    <source>
        <dbReference type="EMBL" id="KAH7091683.1"/>
    </source>
</evidence>
<feature type="compositionally biased region" description="Pro residues" evidence="1">
    <location>
        <begin position="325"/>
        <end position="344"/>
    </location>
</feature>
<keyword evidence="3" id="KW-1185">Reference proteome</keyword>
<comment type="caution">
    <text evidence="2">The sequence shown here is derived from an EMBL/GenBank/DDBJ whole genome shotgun (WGS) entry which is preliminary data.</text>
</comment>
<feature type="region of interest" description="Disordered" evidence="1">
    <location>
        <begin position="376"/>
        <end position="459"/>
    </location>
</feature>
<sequence>MSSHPSLEATQFPGQVEREANFCDESDDEYYKNSLGAHNQPGFRRRQNIFDWPNPPFAASTIALDEHMLGDRDETKSEGATSTSAVAKSRAHTPTVPDQVANKDGDFNVNLIARSQSPGSPGFEKRWELEKHMARKPEDNGPREDGAGEDHEHVTPRAGMNDAVIARILKGQRSWSPRDRERSRSRVRPDLPIAGTLGGLVVSRYAQRSPPGPVSRSRLQTRSRSASPVVASNLQQDRYQISIDPREKRTRCKGSDRSRDQSPVVQDVPLANTESVDEEQHSLTTSVPTIDIPAFISRIAPQGKKKRARGPLPPPEILGRDVLSPSPPPAPPLSYPPPLPPLPPIESYATLSTSDESGLKSGAARADHFCDSIDYNLLPSESRDDGEDDSIWPDSDQGSNSGTEICERLHQPVRRLKRKRMASEAVSGNKRMKVGRLRSASTRSSRTVKESSPPQSGRRDIVDILLEEWTVLVG</sequence>